<dbReference type="Gene3D" id="3.20.20.70">
    <property type="entry name" value="Aldolase class I"/>
    <property type="match status" value="1"/>
</dbReference>
<comment type="similarity">
    <text evidence="1 7">Belongs to the 4-hydroxy-2-oxovalerate aldolase family.</text>
</comment>
<comment type="caution">
    <text evidence="10">The sequence shown here is derived from an EMBL/GenBank/DDBJ whole genome shotgun (WGS) entry which is preliminary data.</text>
</comment>
<reference evidence="10 11" key="1">
    <citation type="submission" date="2020-11" db="EMBL/GenBank/DDBJ databases">
        <title>Fusibacter basophilias sp. nov.</title>
        <authorList>
            <person name="Qiu D."/>
        </authorList>
    </citation>
    <scope>NUCLEOTIDE SEQUENCE [LARGE SCALE GENOMIC DNA]</scope>
    <source>
        <strain evidence="10 11">Q10-2</strain>
    </source>
</reference>
<dbReference type="InterPro" id="IPR013785">
    <property type="entry name" value="Aldolase_TIM"/>
</dbReference>
<dbReference type="PANTHER" id="PTHR10277">
    <property type="entry name" value="HOMOCITRATE SYNTHASE-RELATED"/>
    <property type="match status" value="1"/>
</dbReference>
<dbReference type="Proteomes" id="UP000614200">
    <property type="component" value="Unassembled WGS sequence"/>
</dbReference>
<dbReference type="Pfam" id="PF00682">
    <property type="entry name" value="HMGL-like"/>
    <property type="match status" value="1"/>
</dbReference>
<evidence type="ECO:0000256" key="7">
    <source>
        <dbReference type="HAMAP-Rule" id="MF_01656"/>
    </source>
</evidence>
<dbReference type="CDD" id="cd07943">
    <property type="entry name" value="DRE_TIM_HOA"/>
    <property type="match status" value="1"/>
</dbReference>
<dbReference type="HAMAP" id="MF_01656">
    <property type="entry name" value="HOA"/>
    <property type="match status" value="1"/>
</dbReference>
<name>A0ABR9ZSP2_9FIRM</name>
<feature type="domain" description="Pyruvate carboxyltransferase" evidence="9">
    <location>
        <begin position="7"/>
        <end position="257"/>
    </location>
</feature>
<feature type="binding site" evidence="7">
    <location>
        <position position="198"/>
    </location>
    <ligand>
        <name>Mn(2+)</name>
        <dbReference type="ChEBI" id="CHEBI:29035"/>
    </ligand>
</feature>
<dbReference type="SUPFAM" id="SSF51569">
    <property type="entry name" value="Aldolase"/>
    <property type="match status" value="1"/>
</dbReference>
<dbReference type="NCBIfam" id="TIGR03217">
    <property type="entry name" value="4OH_2_O_val_ald"/>
    <property type="match status" value="1"/>
</dbReference>
<evidence type="ECO:0000313" key="10">
    <source>
        <dbReference type="EMBL" id="MBF4693490.1"/>
    </source>
</evidence>
<evidence type="ECO:0000259" key="9">
    <source>
        <dbReference type="PROSITE" id="PS50991"/>
    </source>
</evidence>
<evidence type="ECO:0000256" key="1">
    <source>
        <dbReference type="ARBA" id="ARBA00008944"/>
    </source>
</evidence>
<accession>A0ABR9ZSP2</accession>
<feature type="binding site" evidence="7">
    <location>
        <position position="16"/>
    </location>
    <ligand>
        <name>Mn(2+)</name>
        <dbReference type="ChEBI" id="CHEBI:29035"/>
    </ligand>
</feature>
<dbReference type="PANTHER" id="PTHR10277:SF9">
    <property type="entry name" value="2-ISOPROPYLMALATE SYNTHASE 1, CHLOROPLASTIC-RELATED"/>
    <property type="match status" value="1"/>
</dbReference>
<feature type="active site" description="Proton acceptor" evidence="7">
    <location>
        <position position="19"/>
    </location>
</feature>
<keyword evidence="2 7" id="KW-0479">Metal-binding</keyword>
<feature type="binding site" evidence="7">
    <location>
        <position position="196"/>
    </location>
    <ligand>
        <name>Mn(2+)</name>
        <dbReference type="ChEBI" id="CHEBI:29035"/>
    </ligand>
</feature>
<evidence type="ECO:0000256" key="5">
    <source>
        <dbReference type="ARBA" id="ARBA00023239"/>
    </source>
</evidence>
<dbReference type="PROSITE" id="PS50991">
    <property type="entry name" value="PYR_CT"/>
    <property type="match status" value="1"/>
</dbReference>
<evidence type="ECO:0000256" key="6">
    <source>
        <dbReference type="ARBA" id="ARBA00023518"/>
    </source>
</evidence>
<feature type="binding site" evidence="7">
    <location>
        <begin position="15"/>
        <end position="16"/>
    </location>
    <ligand>
        <name>substrate</name>
    </ligand>
</feature>
<organism evidence="10 11">
    <name type="scientific">Fusibacter ferrireducens</name>
    <dbReference type="NCBI Taxonomy" id="2785058"/>
    <lineage>
        <taxon>Bacteria</taxon>
        <taxon>Bacillati</taxon>
        <taxon>Bacillota</taxon>
        <taxon>Clostridia</taxon>
        <taxon>Eubacteriales</taxon>
        <taxon>Eubacteriales Family XII. Incertae Sedis</taxon>
        <taxon>Fusibacter</taxon>
    </lineage>
</organism>
<keyword evidence="11" id="KW-1185">Reference proteome</keyword>
<comment type="catalytic activity">
    <reaction evidence="7">
        <text>(S)-4-hydroxy-2-oxopentanoate = acetaldehyde + pyruvate</text>
        <dbReference type="Rhea" id="RHEA:22624"/>
        <dbReference type="ChEBI" id="CHEBI:15343"/>
        <dbReference type="ChEBI" id="CHEBI:15361"/>
        <dbReference type="ChEBI" id="CHEBI:73143"/>
        <dbReference type="EC" id="4.1.3.39"/>
    </reaction>
</comment>
<feature type="binding site" evidence="7">
    <location>
        <position position="196"/>
    </location>
    <ligand>
        <name>substrate</name>
    </ligand>
</feature>
<dbReference type="EC" id="4.1.3.39" evidence="7 8"/>
<dbReference type="Pfam" id="PF07836">
    <property type="entry name" value="DmpG_comm"/>
    <property type="match status" value="1"/>
</dbReference>
<dbReference type="InterPro" id="IPR050073">
    <property type="entry name" value="2-IPM_HCS-like"/>
</dbReference>
<gene>
    <name evidence="10" type="primary">dmpG</name>
    <name evidence="10" type="ORF">ISU02_10180</name>
</gene>
<dbReference type="NCBIfam" id="NF006049">
    <property type="entry name" value="PRK08195.1"/>
    <property type="match status" value="1"/>
</dbReference>
<protein>
    <recommendedName>
        <fullName evidence="7 8">4-hydroxy-2-oxovalerate aldolase</fullName>
        <shortName evidence="7">HOA</shortName>
        <ecNumber evidence="7 8">4.1.3.39</ecNumber>
    </recommendedName>
    <alternativeName>
        <fullName evidence="7">4-hydroxy-2-keto-pentanoic acid aldolase</fullName>
    </alternativeName>
    <alternativeName>
        <fullName evidence="7">4-hydroxy-2-oxopentanoate aldolase</fullName>
    </alternativeName>
</protein>
<feature type="binding site" evidence="7">
    <location>
        <position position="169"/>
    </location>
    <ligand>
        <name>substrate</name>
    </ligand>
</feature>
<dbReference type="InterPro" id="IPR017629">
    <property type="entry name" value="4OH_2_O-val_aldolase"/>
</dbReference>
<dbReference type="RefSeq" id="WP_194701718.1">
    <property type="nucleotide sequence ID" value="NZ_JADKNH010000005.1"/>
</dbReference>
<proteinExistence type="inferred from homology"/>
<keyword evidence="3 7" id="KW-0058">Aromatic hydrocarbons catabolism</keyword>
<dbReference type="InterPro" id="IPR035685">
    <property type="entry name" value="DRE_TIM_HOA"/>
</dbReference>
<evidence type="ECO:0000256" key="2">
    <source>
        <dbReference type="ARBA" id="ARBA00022723"/>
    </source>
</evidence>
<comment type="catalytic activity">
    <reaction evidence="6">
        <text>(S)-4-hydroxy-2-oxohexanoate = propanal + pyruvate</text>
        <dbReference type="Rhea" id="RHEA:36003"/>
        <dbReference type="ChEBI" id="CHEBI:15361"/>
        <dbReference type="ChEBI" id="CHEBI:17153"/>
        <dbReference type="ChEBI" id="CHEBI:73142"/>
        <dbReference type="EC" id="4.1.3.43"/>
    </reaction>
    <physiologicalReaction direction="left-to-right" evidence="6">
        <dbReference type="Rhea" id="RHEA:36004"/>
    </physiologicalReaction>
</comment>
<feature type="site" description="Transition state stabilizer" evidence="7">
    <location>
        <position position="15"/>
    </location>
</feature>
<keyword evidence="4 7" id="KW-0464">Manganese</keyword>
<evidence type="ECO:0000256" key="3">
    <source>
        <dbReference type="ARBA" id="ARBA00022797"/>
    </source>
</evidence>
<evidence type="ECO:0000256" key="8">
    <source>
        <dbReference type="NCBIfam" id="TIGR03217"/>
    </source>
</evidence>
<keyword evidence="5 7" id="KW-0456">Lyase</keyword>
<dbReference type="InterPro" id="IPR000891">
    <property type="entry name" value="PYR_CT"/>
</dbReference>
<dbReference type="EMBL" id="JADKNH010000005">
    <property type="protein sequence ID" value="MBF4693490.1"/>
    <property type="molecule type" value="Genomic_DNA"/>
</dbReference>
<evidence type="ECO:0000256" key="4">
    <source>
        <dbReference type="ARBA" id="ARBA00023211"/>
    </source>
</evidence>
<dbReference type="Gene3D" id="1.10.8.60">
    <property type="match status" value="1"/>
</dbReference>
<dbReference type="SUPFAM" id="SSF89000">
    <property type="entry name" value="post-HMGL domain-like"/>
    <property type="match status" value="1"/>
</dbReference>
<evidence type="ECO:0000313" key="11">
    <source>
        <dbReference type="Proteomes" id="UP000614200"/>
    </source>
</evidence>
<feature type="binding site" evidence="7">
    <location>
        <position position="290"/>
    </location>
    <ligand>
        <name>substrate</name>
    </ligand>
</feature>
<dbReference type="GO" id="GO:0008701">
    <property type="term" value="F:4-hydroxy-2-oxovalerate aldolase activity"/>
    <property type="evidence" value="ECO:0007669"/>
    <property type="project" value="UniProtKB-EC"/>
</dbReference>
<dbReference type="InterPro" id="IPR012425">
    <property type="entry name" value="DmpG_comm"/>
</dbReference>
<sequence length="338" mass="36079">MAKMSKIILTDTTLRDGNHTVSHQFSPDDVAKVALGLQGAGIDLIEIGHGDGLTGSSINYGFSKYDDFSTIKAAAEVLTTSKLTVLLLPGIGTVKALEQAHKYGAKAVRVATHVTEADVSAQHIKAAKEMGLFTVGFLMMSHMTDVDRLVEEALKMESYGADVVYVTDSAGAMVPSQVAEKVAALKNNLKVPIGHHAHNNLGCAIANNLAAIDAGATYVDSSLMGLGAGAGNTSTETLIAVLNKMKHDHRGDLYKAMDVSKDILVPILESKGLHLSTNHDSMMLGYAGVYSSFLLHSRRASERFDVDVRDILLELGKRKVVGGQEDWIIDIAHGLSTR</sequence>